<feature type="compositionally biased region" description="Acidic residues" evidence="1">
    <location>
        <begin position="76"/>
        <end position="89"/>
    </location>
</feature>
<dbReference type="PANTHER" id="PTHR16524:SF2">
    <property type="entry name" value="CELL DEATH REGULATOR AVEN"/>
    <property type="match status" value="1"/>
</dbReference>
<reference evidence="2" key="1">
    <citation type="journal article" date="2020" name="Fungal Divers.">
        <title>Resolving the Mortierellaceae phylogeny through synthesis of multi-gene phylogenetics and phylogenomics.</title>
        <authorList>
            <person name="Vandepol N."/>
            <person name="Liber J."/>
            <person name="Desiro A."/>
            <person name="Na H."/>
            <person name="Kennedy M."/>
            <person name="Barry K."/>
            <person name="Grigoriev I.V."/>
            <person name="Miller A.N."/>
            <person name="O'Donnell K."/>
            <person name="Stajich J.E."/>
            <person name="Bonito G."/>
        </authorList>
    </citation>
    <scope>NUCLEOTIDE SEQUENCE</scope>
    <source>
        <strain evidence="2">NRRL 2591</strain>
    </source>
</reference>
<name>A0A9P6K076_9FUNG</name>
<accession>A0A9P6K076</accession>
<gene>
    <name evidence="2" type="ORF">EC957_004472</name>
</gene>
<dbReference type="GO" id="GO:0010972">
    <property type="term" value="P:negative regulation of G2/M transition of mitotic cell cycle"/>
    <property type="evidence" value="ECO:0007669"/>
    <property type="project" value="TreeGrafter"/>
</dbReference>
<dbReference type="EMBL" id="JAAAXW010000209">
    <property type="protein sequence ID" value="KAF9540227.1"/>
    <property type="molecule type" value="Genomic_DNA"/>
</dbReference>
<keyword evidence="3" id="KW-1185">Reference proteome</keyword>
<feature type="compositionally biased region" description="Low complexity" evidence="1">
    <location>
        <begin position="31"/>
        <end position="41"/>
    </location>
</feature>
<protein>
    <submittedName>
        <fullName evidence="2">Uncharacterized protein</fullName>
    </submittedName>
</protein>
<comment type="caution">
    <text evidence="2">The sequence shown here is derived from an EMBL/GenBank/DDBJ whole genome shotgun (WGS) entry which is preliminary data.</text>
</comment>
<feature type="compositionally biased region" description="Basic residues" evidence="1">
    <location>
        <begin position="9"/>
        <end position="20"/>
    </location>
</feature>
<dbReference type="InterPro" id="IPR026187">
    <property type="entry name" value="Aven"/>
</dbReference>
<feature type="compositionally biased region" description="Acidic residues" evidence="1">
    <location>
        <begin position="111"/>
        <end position="123"/>
    </location>
</feature>
<sequence length="369" mass="38998">MRPDPHKQAASRKYHNKVKARGGGAVGTTGVGESTSTPASRGGRGGGGGAGAGSNRGSRGGGRGGRGGYRGRSNGDEDEGEGGPDEDGEYAPRKNYARRKITSNADRYVEHDEEVNEEEELEQGIDRQTIAFREMLKDSDQKKTFDPAAYFRFKSEKDVETQDALEDSQQARKLLEVRLNDIEVALMTLSIKDRLCLRNSDVKALDRDIVGKVSLTTGKPIVPKLVRGQVATDILIKPSAGAGAASTATMSAQYSKAVSGSSDASKQGSIDDDLDELLDITKSYGRARPAPTPSSAAVPLSTMVKPTAANAPGTKFSLQPLSKGGAKTTTNDKTSPPARKVLPPLKKGTPSSGPAEKKDEAWLDSVLGI</sequence>
<dbReference type="Proteomes" id="UP000723463">
    <property type="component" value="Unassembled WGS sequence"/>
</dbReference>
<feature type="region of interest" description="Disordered" evidence="1">
    <location>
        <begin position="1"/>
        <end position="123"/>
    </location>
</feature>
<feature type="compositionally biased region" description="Gly residues" evidence="1">
    <location>
        <begin position="42"/>
        <end position="70"/>
    </location>
</feature>
<evidence type="ECO:0000313" key="3">
    <source>
        <dbReference type="Proteomes" id="UP000723463"/>
    </source>
</evidence>
<evidence type="ECO:0000256" key="1">
    <source>
        <dbReference type="SAM" id="MobiDB-lite"/>
    </source>
</evidence>
<dbReference type="AlphaFoldDB" id="A0A9P6K076"/>
<dbReference type="PANTHER" id="PTHR16524">
    <property type="entry name" value="CELL DEATH REGULATOR AVEN"/>
    <property type="match status" value="1"/>
</dbReference>
<proteinExistence type="predicted"/>
<feature type="compositionally biased region" description="Gly residues" evidence="1">
    <location>
        <begin position="21"/>
        <end position="30"/>
    </location>
</feature>
<organism evidence="2 3">
    <name type="scientific">Mortierella hygrophila</name>
    <dbReference type="NCBI Taxonomy" id="979708"/>
    <lineage>
        <taxon>Eukaryota</taxon>
        <taxon>Fungi</taxon>
        <taxon>Fungi incertae sedis</taxon>
        <taxon>Mucoromycota</taxon>
        <taxon>Mortierellomycotina</taxon>
        <taxon>Mortierellomycetes</taxon>
        <taxon>Mortierellales</taxon>
        <taxon>Mortierellaceae</taxon>
        <taxon>Mortierella</taxon>
    </lineage>
</organism>
<evidence type="ECO:0000313" key="2">
    <source>
        <dbReference type="EMBL" id="KAF9540227.1"/>
    </source>
</evidence>
<feature type="region of interest" description="Disordered" evidence="1">
    <location>
        <begin position="309"/>
        <end position="369"/>
    </location>
</feature>